<keyword evidence="2" id="KW-1185">Reference proteome</keyword>
<reference evidence="1" key="1">
    <citation type="journal article" date="2019" name="Environ. Microbiol.">
        <title>Fungal ecological strategies reflected in gene transcription - a case study of two litter decomposers.</title>
        <authorList>
            <person name="Barbi F."/>
            <person name="Kohler A."/>
            <person name="Barry K."/>
            <person name="Baskaran P."/>
            <person name="Daum C."/>
            <person name="Fauchery L."/>
            <person name="Ihrmark K."/>
            <person name="Kuo A."/>
            <person name="LaButti K."/>
            <person name="Lipzen A."/>
            <person name="Morin E."/>
            <person name="Grigoriev I.V."/>
            <person name="Henrissat B."/>
            <person name="Lindahl B."/>
            <person name="Martin F."/>
        </authorList>
    </citation>
    <scope>NUCLEOTIDE SEQUENCE</scope>
    <source>
        <strain evidence="1">JB14</strain>
    </source>
</reference>
<evidence type="ECO:0008006" key="3">
    <source>
        <dbReference type="Google" id="ProtNLM"/>
    </source>
</evidence>
<dbReference type="Pfam" id="PF18758">
    <property type="entry name" value="KDZ"/>
    <property type="match status" value="1"/>
</dbReference>
<protein>
    <recommendedName>
        <fullName evidence="3">CxC2-like cysteine cluster KDZ transposase-associated domain-containing protein</fullName>
    </recommendedName>
</protein>
<dbReference type="EMBL" id="ML769428">
    <property type="protein sequence ID" value="KAE9403164.1"/>
    <property type="molecule type" value="Genomic_DNA"/>
</dbReference>
<gene>
    <name evidence="1" type="ORF">BT96DRAFT_815496</name>
</gene>
<evidence type="ECO:0000313" key="2">
    <source>
        <dbReference type="Proteomes" id="UP000799118"/>
    </source>
</evidence>
<organism evidence="1 2">
    <name type="scientific">Gymnopus androsaceus JB14</name>
    <dbReference type="NCBI Taxonomy" id="1447944"/>
    <lineage>
        <taxon>Eukaryota</taxon>
        <taxon>Fungi</taxon>
        <taxon>Dikarya</taxon>
        <taxon>Basidiomycota</taxon>
        <taxon>Agaricomycotina</taxon>
        <taxon>Agaricomycetes</taxon>
        <taxon>Agaricomycetidae</taxon>
        <taxon>Agaricales</taxon>
        <taxon>Marasmiineae</taxon>
        <taxon>Omphalotaceae</taxon>
        <taxon>Gymnopus</taxon>
    </lineage>
</organism>
<proteinExistence type="predicted"/>
<dbReference type="AlphaFoldDB" id="A0A6A4I2Q8"/>
<dbReference type="InterPro" id="IPR040521">
    <property type="entry name" value="KDZ"/>
</dbReference>
<sequence length="266" mass="30577">IMHQWRHMKMLMHAGRGNNGVCKVEETWQGELVVLCPTSPHPSINLPDNWSDPNNPKWCKLIITHKKDLPLQPGWAYMVDPEPYQDVTDQDEMSTCTGLAALDYTNTKFSKGYAQTRLRMCCCAWHEMVGKNAAEALQKGERYSNMDYIVASWLWHLHHLLALVLSYDIICQWSKHCILRISALPPNIRLHAVLFFIKFIIPKLHIYGHKLAFQILYLLDFMKGVRRMDAEGIEHTWASMGVATSTKEMGPGLALDTLENHLGHWN</sequence>
<evidence type="ECO:0000313" key="1">
    <source>
        <dbReference type="EMBL" id="KAE9403164.1"/>
    </source>
</evidence>
<accession>A0A6A4I2Q8</accession>
<dbReference type="Proteomes" id="UP000799118">
    <property type="component" value="Unassembled WGS sequence"/>
</dbReference>
<dbReference type="OrthoDB" id="3257768at2759"/>
<feature type="non-terminal residue" evidence="1">
    <location>
        <position position="1"/>
    </location>
</feature>
<name>A0A6A4I2Q8_9AGAR</name>